<sequence length="91" mass="10522">MKFEIIDNRELDLTGKGYKWTNEQKQFDREVLDDIRLTRGENYADSLSDDLFDGYSPICRGDDGELYSVLFDFGGDAPRPVFWCKVEAANE</sequence>
<name>A0A8S5SCF2_9CAUD</name>
<dbReference type="EMBL" id="BK032572">
    <property type="protein sequence ID" value="DAF48716.1"/>
    <property type="molecule type" value="Genomic_DNA"/>
</dbReference>
<evidence type="ECO:0000313" key="1">
    <source>
        <dbReference type="EMBL" id="DAF48716.1"/>
    </source>
</evidence>
<reference evidence="1" key="1">
    <citation type="journal article" date="2021" name="Proc. Natl. Acad. Sci. U.S.A.">
        <title>A Catalog of Tens of Thousands of Viruses from Human Metagenomes Reveals Hidden Associations with Chronic Diseases.</title>
        <authorList>
            <person name="Tisza M.J."/>
            <person name="Buck C.B."/>
        </authorList>
    </citation>
    <scope>NUCLEOTIDE SEQUENCE</scope>
    <source>
        <strain evidence="1">CtrCv3</strain>
    </source>
</reference>
<organism evidence="1">
    <name type="scientific">Siphoviridae sp. ctrCv3</name>
    <dbReference type="NCBI Taxonomy" id="2827954"/>
    <lineage>
        <taxon>Viruses</taxon>
        <taxon>Duplodnaviria</taxon>
        <taxon>Heunggongvirae</taxon>
        <taxon>Uroviricota</taxon>
        <taxon>Caudoviricetes</taxon>
    </lineage>
</organism>
<protein>
    <submittedName>
        <fullName evidence="1">Uncharacterized protein</fullName>
    </submittedName>
</protein>
<proteinExistence type="predicted"/>
<accession>A0A8S5SCF2</accession>